<accession>A0A6A4HXV1</accession>
<dbReference type="Proteomes" id="UP000799118">
    <property type="component" value="Unassembled WGS sequence"/>
</dbReference>
<gene>
    <name evidence="1" type="ORF">BT96DRAFT_496072</name>
</gene>
<proteinExistence type="predicted"/>
<evidence type="ECO:0000313" key="2">
    <source>
        <dbReference type="Proteomes" id="UP000799118"/>
    </source>
</evidence>
<evidence type="ECO:0000313" key="1">
    <source>
        <dbReference type="EMBL" id="KAE9403379.1"/>
    </source>
</evidence>
<dbReference type="AlphaFoldDB" id="A0A6A4HXV1"/>
<name>A0A6A4HXV1_9AGAR</name>
<organism evidence="1 2">
    <name type="scientific">Gymnopus androsaceus JB14</name>
    <dbReference type="NCBI Taxonomy" id="1447944"/>
    <lineage>
        <taxon>Eukaryota</taxon>
        <taxon>Fungi</taxon>
        <taxon>Dikarya</taxon>
        <taxon>Basidiomycota</taxon>
        <taxon>Agaricomycotina</taxon>
        <taxon>Agaricomycetes</taxon>
        <taxon>Agaricomycetidae</taxon>
        <taxon>Agaricales</taxon>
        <taxon>Marasmiineae</taxon>
        <taxon>Omphalotaceae</taxon>
        <taxon>Gymnopus</taxon>
    </lineage>
</organism>
<dbReference type="EMBL" id="ML769426">
    <property type="protein sequence ID" value="KAE9403379.1"/>
    <property type="molecule type" value="Genomic_DNA"/>
</dbReference>
<protein>
    <submittedName>
        <fullName evidence="1">Uncharacterized protein</fullName>
    </submittedName>
</protein>
<keyword evidence="2" id="KW-1185">Reference proteome</keyword>
<reference evidence="1" key="1">
    <citation type="journal article" date="2019" name="Environ. Microbiol.">
        <title>Fungal ecological strategies reflected in gene transcription - a case study of two litter decomposers.</title>
        <authorList>
            <person name="Barbi F."/>
            <person name="Kohler A."/>
            <person name="Barry K."/>
            <person name="Baskaran P."/>
            <person name="Daum C."/>
            <person name="Fauchery L."/>
            <person name="Ihrmark K."/>
            <person name="Kuo A."/>
            <person name="LaButti K."/>
            <person name="Lipzen A."/>
            <person name="Morin E."/>
            <person name="Grigoriev I.V."/>
            <person name="Henrissat B."/>
            <person name="Lindahl B."/>
            <person name="Martin F."/>
        </authorList>
    </citation>
    <scope>NUCLEOTIDE SEQUENCE</scope>
    <source>
        <strain evidence="1">JB14</strain>
    </source>
</reference>
<sequence>MARLTPISALHCADMLGRAESQGCMIDNWVPAFLSFFFFRLNSPPGPCSDQRFAIGYEFSGIRHQVYTFIWCAVASHKCIL</sequence>